<organism evidence="4 7">
    <name type="scientific">Adineta steineri</name>
    <dbReference type="NCBI Taxonomy" id="433720"/>
    <lineage>
        <taxon>Eukaryota</taxon>
        <taxon>Metazoa</taxon>
        <taxon>Spiralia</taxon>
        <taxon>Gnathifera</taxon>
        <taxon>Rotifera</taxon>
        <taxon>Eurotatoria</taxon>
        <taxon>Bdelloidea</taxon>
        <taxon>Adinetida</taxon>
        <taxon>Adinetidae</taxon>
        <taxon>Adineta</taxon>
    </lineage>
</organism>
<evidence type="ECO:0000313" key="5">
    <source>
        <dbReference type="EMBL" id="CAF1249784.1"/>
    </source>
</evidence>
<sequence>MEAFVKMNWLSYVVPNFKSAKYVLEHNKYLTLIELLDESQPYRELNRLQDIELSKLSNNDPILSRIQGSLIGLAVGDALGAAVEFRSNAYMQKNRVKEMQGGGTWGLQAGQWTDDTSMALCLAASLIVKSGFDDYDQLVRYKWWYRKGYMSSTGSCFDIGNATRAAITKFENRQRQSAQQLGISTSEHYLDRIIGEKRSQINFNAKCGDLKAAGNGPLMRLAPIPLFYYRSKSKAIENAANSVSLTHGDKKAIDVCRFYSALIWNAINGISKENLLNQKFYYNNFKLSFDKDVMKIIQGSYKKKHGYVDGIRGKGFILNSLEAALWAFYNDENSFEKGVLLAVNLGDDTDTTAAIYGQLAGAVYGIEGIPKRWRNRLFQKDFILTLANGLYIKGKTFDRPRRTSEVIDDVQEDKHKTKKSNIKSSKGAAHIISECK</sequence>
<evidence type="ECO:0000313" key="4">
    <source>
        <dbReference type="EMBL" id="CAF1216980.1"/>
    </source>
</evidence>
<dbReference type="PANTHER" id="PTHR16222">
    <property type="entry name" value="ADP-RIBOSYLGLYCOHYDROLASE"/>
    <property type="match status" value="1"/>
</dbReference>
<dbReference type="OrthoDB" id="410104at2759"/>
<proteinExistence type="predicted"/>
<dbReference type="Pfam" id="PF03747">
    <property type="entry name" value="ADP_ribosyl_GH"/>
    <property type="match status" value="1"/>
</dbReference>
<dbReference type="EMBL" id="CAJNOI010000020">
    <property type="protein sequence ID" value="CAF0832515.1"/>
    <property type="molecule type" value="Genomic_DNA"/>
</dbReference>
<dbReference type="Proteomes" id="UP000663877">
    <property type="component" value="Unassembled WGS sequence"/>
</dbReference>
<keyword evidence="7" id="KW-1185">Reference proteome</keyword>
<evidence type="ECO:0000313" key="6">
    <source>
        <dbReference type="EMBL" id="CAF1609446.1"/>
    </source>
</evidence>
<gene>
    <name evidence="5" type="ORF">BJG266_LOCUS29521</name>
    <name evidence="3" type="ORF">BJG266_LOCUS6864</name>
    <name evidence="4" type="ORF">QVE165_LOCUS26680</name>
    <name evidence="6" type="ORF">QVE165_LOCUS53838</name>
</gene>
<feature type="binding site" evidence="1">
    <location>
        <position position="114"/>
    </location>
    <ligand>
        <name>Mg(2+)</name>
        <dbReference type="ChEBI" id="CHEBI:18420"/>
        <label>1</label>
    </ligand>
</feature>
<comment type="cofactor">
    <cofactor evidence="1">
        <name>Mg(2+)</name>
        <dbReference type="ChEBI" id="CHEBI:18420"/>
    </cofactor>
    <text evidence="1">Binds 2 magnesium ions per subunit.</text>
</comment>
<feature type="binding site" evidence="1">
    <location>
        <position position="113"/>
    </location>
    <ligand>
        <name>Mg(2+)</name>
        <dbReference type="ChEBI" id="CHEBI:18420"/>
        <label>1</label>
    </ligand>
</feature>
<feature type="binding site" evidence="1">
    <location>
        <position position="351"/>
    </location>
    <ligand>
        <name>Mg(2+)</name>
        <dbReference type="ChEBI" id="CHEBI:18420"/>
        <label>1</label>
    </ligand>
</feature>
<dbReference type="InterPro" id="IPR005502">
    <property type="entry name" value="Ribosyl_crysJ1"/>
</dbReference>
<dbReference type="SUPFAM" id="SSF101478">
    <property type="entry name" value="ADP-ribosylglycohydrolase"/>
    <property type="match status" value="1"/>
</dbReference>
<feature type="region of interest" description="Disordered" evidence="2">
    <location>
        <begin position="410"/>
        <end position="436"/>
    </location>
</feature>
<dbReference type="EMBL" id="CAJNOM010000199">
    <property type="protein sequence ID" value="CAF1216980.1"/>
    <property type="molecule type" value="Genomic_DNA"/>
</dbReference>
<evidence type="ECO:0000313" key="3">
    <source>
        <dbReference type="EMBL" id="CAF0832515.1"/>
    </source>
</evidence>
<keyword evidence="1" id="KW-0460">Magnesium</keyword>
<protein>
    <recommendedName>
        <fullName evidence="8">ADP-ribosylglycohydrolase</fullName>
    </recommendedName>
</protein>
<accession>A0A814XPZ5</accession>
<keyword evidence="1" id="KW-0479">Metal-binding</keyword>
<dbReference type="InterPro" id="IPR036705">
    <property type="entry name" value="Ribosyl_crysJ1_sf"/>
</dbReference>
<feature type="binding site" evidence="1">
    <location>
        <position position="348"/>
    </location>
    <ligand>
        <name>Mg(2+)</name>
        <dbReference type="ChEBI" id="CHEBI:18420"/>
        <label>1</label>
    </ligand>
</feature>
<evidence type="ECO:0008006" key="8">
    <source>
        <dbReference type="Google" id="ProtNLM"/>
    </source>
</evidence>
<dbReference type="PANTHER" id="PTHR16222:SF12">
    <property type="entry name" value="ADP-RIBOSYLGLYCOHYDROLASE-RELATED"/>
    <property type="match status" value="1"/>
</dbReference>
<dbReference type="GO" id="GO:0046872">
    <property type="term" value="F:metal ion binding"/>
    <property type="evidence" value="ECO:0007669"/>
    <property type="project" value="UniProtKB-KW"/>
</dbReference>
<name>A0A814XPZ5_9BILA</name>
<evidence type="ECO:0000256" key="1">
    <source>
        <dbReference type="PIRSR" id="PIRSR605502-1"/>
    </source>
</evidence>
<evidence type="ECO:0000256" key="2">
    <source>
        <dbReference type="SAM" id="MobiDB-lite"/>
    </source>
</evidence>
<feature type="binding site" evidence="1">
    <location>
        <position position="350"/>
    </location>
    <ligand>
        <name>Mg(2+)</name>
        <dbReference type="ChEBI" id="CHEBI:18420"/>
        <label>1</label>
    </ligand>
</feature>
<evidence type="ECO:0000313" key="7">
    <source>
        <dbReference type="Proteomes" id="UP000663832"/>
    </source>
</evidence>
<dbReference type="Gene3D" id="1.10.4080.10">
    <property type="entry name" value="ADP-ribosylation/Crystallin J1"/>
    <property type="match status" value="1"/>
</dbReference>
<dbReference type="AlphaFoldDB" id="A0A814XPZ5"/>
<feature type="binding site" evidence="1">
    <location>
        <position position="115"/>
    </location>
    <ligand>
        <name>Mg(2+)</name>
        <dbReference type="ChEBI" id="CHEBI:18420"/>
        <label>1</label>
    </ligand>
</feature>
<dbReference type="EMBL" id="CAJNOI010000341">
    <property type="protein sequence ID" value="CAF1249784.1"/>
    <property type="molecule type" value="Genomic_DNA"/>
</dbReference>
<reference evidence="4" key="1">
    <citation type="submission" date="2021-02" db="EMBL/GenBank/DDBJ databases">
        <authorList>
            <person name="Nowell W R."/>
        </authorList>
    </citation>
    <scope>NUCLEOTIDE SEQUENCE</scope>
</reference>
<dbReference type="EMBL" id="CAJNOM010001477">
    <property type="protein sequence ID" value="CAF1609446.1"/>
    <property type="molecule type" value="Genomic_DNA"/>
</dbReference>
<dbReference type="InterPro" id="IPR050792">
    <property type="entry name" value="ADP-ribosylglycohydrolase"/>
</dbReference>
<comment type="caution">
    <text evidence="4">The sequence shown here is derived from an EMBL/GenBank/DDBJ whole genome shotgun (WGS) entry which is preliminary data.</text>
</comment>
<dbReference type="Proteomes" id="UP000663832">
    <property type="component" value="Unassembled WGS sequence"/>
</dbReference>